<name>A0A2A4MW60_9GAMM</name>
<evidence type="ECO:0000259" key="1">
    <source>
        <dbReference type="Pfam" id="PF08241"/>
    </source>
</evidence>
<dbReference type="InterPro" id="IPR013216">
    <property type="entry name" value="Methyltransf_11"/>
</dbReference>
<comment type="caution">
    <text evidence="2">The sequence shown here is derived from an EMBL/GenBank/DDBJ whole genome shotgun (WGS) entry which is preliminary data.</text>
</comment>
<dbReference type="EMBL" id="NVQR01000007">
    <property type="protein sequence ID" value="PCH63826.1"/>
    <property type="molecule type" value="Genomic_DNA"/>
</dbReference>
<keyword evidence="2" id="KW-0489">Methyltransferase</keyword>
<protein>
    <submittedName>
        <fullName evidence="2">SAM-dependent methyltransferase</fullName>
    </submittedName>
</protein>
<evidence type="ECO:0000313" key="3">
    <source>
        <dbReference type="Proteomes" id="UP000218172"/>
    </source>
</evidence>
<sequence>MDYLSRCSLRFLSKHGTRRRILKGGEDGSQLNLLIDQWFSSPLGATVLRAQKAKIEPFITRNFGYHILQLGCSETHSLIQESPVGHKILFSPTYHGNVKQAVASNEELPLADDVIDVVLIHHALDFTEDSHKLLREATRVLRPGGRLIILGFNPYSNWGVCRLLNRRAGIPWCGRYISSRRIIDWLKLLQLQLDDLSYNLHFMPLPYSKLLKYTQAVEDWGNKFRSPLGGAYCIVSTKQVQPLTPVSPRWRPLRARAAVMPVTERVRVEVD</sequence>
<evidence type="ECO:0000313" key="2">
    <source>
        <dbReference type="EMBL" id="PCH63826.1"/>
    </source>
</evidence>
<proteinExistence type="predicted"/>
<dbReference type="GO" id="GO:0032259">
    <property type="term" value="P:methylation"/>
    <property type="evidence" value="ECO:0007669"/>
    <property type="project" value="UniProtKB-KW"/>
</dbReference>
<dbReference type="Pfam" id="PF08241">
    <property type="entry name" value="Methyltransf_11"/>
    <property type="match status" value="1"/>
</dbReference>
<feature type="domain" description="Methyltransferase type 11" evidence="1">
    <location>
        <begin position="98"/>
        <end position="149"/>
    </location>
</feature>
<dbReference type="InterPro" id="IPR029063">
    <property type="entry name" value="SAM-dependent_MTases_sf"/>
</dbReference>
<keyword evidence="2" id="KW-0808">Transferase</keyword>
<organism evidence="2 3">
    <name type="scientific">SAR86 cluster bacterium</name>
    <dbReference type="NCBI Taxonomy" id="2030880"/>
    <lineage>
        <taxon>Bacteria</taxon>
        <taxon>Pseudomonadati</taxon>
        <taxon>Pseudomonadota</taxon>
        <taxon>Gammaproteobacteria</taxon>
        <taxon>SAR86 cluster</taxon>
    </lineage>
</organism>
<dbReference type="Proteomes" id="UP000218172">
    <property type="component" value="Unassembled WGS sequence"/>
</dbReference>
<accession>A0A2A4MW60</accession>
<dbReference type="GO" id="GO:0008757">
    <property type="term" value="F:S-adenosylmethionine-dependent methyltransferase activity"/>
    <property type="evidence" value="ECO:0007669"/>
    <property type="project" value="InterPro"/>
</dbReference>
<dbReference type="SUPFAM" id="SSF53335">
    <property type="entry name" value="S-adenosyl-L-methionine-dependent methyltransferases"/>
    <property type="match status" value="1"/>
</dbReference>
<dbReference type="Gene3D" id="3.40.50.150">
    <property type="entry name" value="Vaccinia Virus protein VP39"/>
    <property type="match status" value="1"/>
</dbReference>
<gene>
    <name evidence="2" type="ORF">COC19_00585</name>
</gene>
<dbReference type="AlphaFoldDB" id="A0A2A4MW60"/>
<reference evidence="3" key="1">
    <citation type="submission" date="2017-08" db="EMBL/GenBank/DDBJ databases">
        <title>A dynamic microbial community with high functional redundancy inhabits the cold, oxic subseafloor aquifer.</title>
        <authorList>
            <person name="Tully B.J."/>
            <person name="Wheat C.G."/>
            <person name="Glazer B.T."/>
            <person name="Huber J.A."/>
        </authorList>
    </citation>
    <scope>NUCLEOTIDE SEQUENCE [LARGE SCALE GENOMIC DNA]</scope>
</reference>